<dbReference type="EMBL" id="JARIHO010000043">
    <property type="protein sequence ID" value="KAJ7325952.1"/>
    <property type="molecule type" value="Genomic_DNA"/>
</dbReference>
<keyword evidence="3" id="KW-1185">Reference proteome</keyword>
<dbReference type="InterPro" id="IPR046522">
    <property type="entry name" value="DUF6699"/>
</dbReference>
<dbReference type="Pfam" id="PF20415">
    <property type="entry name" value="DUF6699"/>
    <property type="match status" value="1"/>
</dbReference>
<evidence type="ECO:0000313" key="2">
    <source>
        <dbReference type="EMBL" id="KAJ7325952.1"/>
    </source>
</evidence>
<dbReference type="AlphaFoldDB" id="A0AAD6ZJU7"/>
<protein>
    <recommendedName>
        <fullName evidence="1">DUF6699 domain-containing protein</fullName>
    </recommendedName>
</protein>
<feature type="domain" description="DUF6699" evidence="1">
    <location>
        <begin position="18"/>
        <end position="156"/>
    </location>
</feature>
<sequence>MAPARFAPLRLLTNPHIAPPQTALLSTAELSEPAFHPPRTTLRILHPLLPFWPVDLALPPTASPLPISLGDVLISLHHALHTRIAHVDWDELSSEDAERVTQAFTRRCRAEAMQSGVPAAHLRDREVEERNGGVRRVDFLAGLGGGTVFRGLVREEEDPDGCVRVNFA</sequence>
<proteinExistence type="predicted"/>
<accession>A0AAD6ZJU7</accession>
<evidence type="ECO:0000313" key="3">
    <source>
        <dbReference type="Proteomes" id="UP001218218"/>
    </source>
</evidence>
<dbReference type="Proteomes" id="UP001218218">
    <property type="component" value="Unassembled WGS sequence"/>
</dbReference>
<gene>
    <name evidence="2" type="ORF">DFH08DRAFT_886463</name>
</gene>
<evidence type="ECO:0000259" key="1">
    <source>
        <dbReference type="Pfam" id="PF20415"/>
    </source>
</evidence>
<name>A0AAD6ZJU7_9AGAR</name>
<reference evidence="2" key="1">
    <citation type="submission" date="2023-03" db="EMBL/GenBank/DDBJ databases">
        <title>Massive genome expansion in bonnet fungi (Mycena s.s.) driven by repeated elements and novel gene families across ecological guilds.</title>
        <authorList>
            <consortium name="Lawrence Berkeley National Laboratory"/>
            <person name="Harder C.B."/>
            <person name="Miyauchi S."/>
            <person name="Viragh M."/>
            <person name="Kuo A."/>
            <person name="Thoen E."/>
            <person name="Andreopoulos B."/>
            <person name="Lu D."/>
            <person name="Skrede I."/>
            <person name="Drula E."/>
            <person name="Henrissat B."/>
            <person name="Morin E."/>
            <person name="Kohler A."/>
            <person name="Barry K."/>
            <person name="LaButti K."/>
            <person name="Morin E."/>
            <person name="Salamov A."/>
            <person name="Lipzen A."/>
            <person name="Mereny Z."/>
            <person name="Hegedus B."/>
            <person name="Baldrian P."/>
            <person name="Stursova M."/>
            <person name="Weitz H."/>
            <person name="Taylor A."/>
            <person name="Grigoriev I.V."/>
            <person name="Nagy L.G."/>
            <person name="Martin F."/>
            <person name="Kauserud H."/>
        </authorList>
    </citation>
    <scope>NUCLEOTIDE SEQUENCE</scope>
    <source>
        <strain evidence="2">CBHHK002</strain>
    </source>
</reference>
<organism evidence="2 3">
    <name type="scientific">Mycena albidolilacea</name>
    <dbReference type="NCBI Taxonomy" id="1033008"/>
    <lineage>
        <taxon>Eukaryota</taxon>
        <taxon>Fungi</taxon>
        <taxon>Dikarya</taxon>
        <taxon>Basidiomycota</taxon>
        <taxon>Agaricomycotina</taxon>
        <taxon>Agaricomycetes</taxon>
        <taxon>Agaricomycetidae</taxon>
        <taxon>Agaricales</taxon>
        <taxon>Marasmiineae</taxon>
        <taxon>Mycenaceae</taxon>
        <taxon>Mycena</taxon>
    </lineage>
</organism>
<comment type="caution">
    <text evidence="2">The sequence shown here is derived from an EMBL/GenBank/DDBJ whole genome shotgun (WGS) entry which is preliminary data.</text>
</comment>